<keyword evidence="6" id="KW-0227">DNA damage</keyword>
<evidence type="ECO:0000256" key="5">
    <source>
        <dbReference type="ARBA" id="ARBA00022723"/>
    </source>
</evidence>
<comment type="similarity">
    <text evidence="2">Belongs to the Nudix hydrolase family.</text>
</comment>
<reference evidence="14" key="1">
    <citation type="submission" date="2017-08" db="EMBL/GenBank/DDBJ databases">
        <authorList>
            <person name="Varghese N."/>
            <person name="Submissions S."/>
        </authorList>
    </citation>
    <scope>NUCLEOTIDE SEQUENCE [LARGE SCALE GENOMIC DNA]</scope>
    <source>
        <strain evidence="14">JC22</strain>
    </source>
</reference>
<dbReference type="EMBL" id="OBMQ01000006">
    <property type="protein sequence ID" value="SOC11379.1"/>
    <property type="molecule type" value="Genomic_DNA"/>
</dbReference>
<gene>
    <name evidence="13" type="ORF">SAMN05880501_106141</name>
</gene>
<comment type="catalytic activity">
    <reaction evidence="10">
        <text>8-oxo-dGTP + H2O = 8-oxo-dGMP + diphosphate + H(+)</text>
        <dbReference type="Rhea" id="RHEA:31575"/>
        <dbReference type="ChEBI" id="CHEBI:15377"/>
        <dbReference type="ChEBI" id="CHEBI:15378"/>
        <dbReference type="ChEBI" id="CHEBI:33019"/>
        <dbReference type="ChEBI" id="CHEBI:63224"/>
        <dbReference type="ChEBI" id="CHEBI:77896"/>
        <dbReference type="EC" id="3.6.1.55"/>
    </reaction>
</comment>
<dbReference type="SUPFAM" id="SSF55811">
    <property type="entry name" value="Nudix"/>
    <property type="match status" value="1"/>
</dbReference>
<dbReference type="Proteomes" id="UP000219636">
    <property type="component" value="Unassembled WGS sequence"/>
</dbReference>
<keyword evidence="7" id="KW-0378">Hydrolase</keyword>
<evidence type="ECO:0000256" key="4">
    <source>
        <dbReference type="ARBA" id="ARBA00022705"/>
    </source>
</evidence>
<dbReference type="RefSeq" id="WP_097073639.1">
    <property type="nucleotide sequence ID" value="NZ_OBMQ01000006.1"/>
</dbReference>
<dbReference type="EC" id="3.6.1.55" evidence="11"/>
<dbReference type="CDD" id="cd03425">
    <property type="entry name" value="NUDIX_MutT_NudA_like"/>
    <property type="match status" value="1"/>
</dbReference>
<dbReference type="InterPro" id="IPR020084">
    <property type="entry name" value="NUDIX_hydrolase_CS"/>
</dbReference>
<evidence type="ECO:0000256" key="10">
    <source>
        <dbReference type="ARBA" id="ARBA00035861"/>
    </source>
</evidence>
<proteinExistence type="inferred from homology"/>
<dbReference type="GO" id="GO:0044715">
    <property type="term" value="F:8-oxo-dGDP phosphatase activity"/>
    <property type="evidence" value="ECO:0007669"/>
    <property type="project" value="TreeGrafter"/>
</dbReference>
<dbReference type="GO" id="GO:0006260">
    <property type="term" value="P:DNA replication"/>
    <property type="evidence" value="ECO:0007669"/>
    <property type="project" value="UniProtKB-KW"/>
</dbReference>
<evidence type="ECO:0000313" key="14">
    <source>
        <dbReference type="Proteomes" id="UP000219636"/>
    </source>
</evidence>
<dbReference type="GO" id="GO:0035539">
    <property type="term" value="F:8-oxo-7,8-dihydrodeoxyguanosine triphosphate pyrophosphatase activity"/>
    <property type="evidence" value="ECO:0007669"/>
    <property type="project" value="UniProtKB-EC"/>
</dbReference>
<keyword evidence="5" id="KW-0479">Metal-binding</keyword>
<evidence type="ECO:0000256" key="8">
    <source>
        <dbReference type="ARBA" id="ARBA00022842"/>
    </source>
</evidence>
<evidence type="ECO:0000259" key="12">
    <source>
        <dbReference type="PROSITE" id="PS51462"/>
    </source>
</evidence>
<organism evidence="13 14">
    <name type="scientific">Ureibacillus xyleni</name>
    <dbReference type="NCBI Taxonomy" id="614648"/>
    <lineage>
        <taxon>Bacteria</taxon>
        <taxon>Bacillati</taxon>
        <taxon>Bacillota</taxon>
        <taxon>Bacilli</taxon>
        <taxon>Bacillales</taxon>
        <taxon>Caryophanaceae</taxon>
        <taxon>Ureibacillus</taxon>
    </lineage>
</organism>
<dbReference type="InterPro" id="IPR000086">
    <property type="entry name" value="NUDIX_hydrolase_dom"/>
</dbReference>
<evidence type="ECO:0000256" key="1">
    <source>
        <dbReference type="ARBA" id="ARBA00001946"/>
    </source>
</evidence>
<dbReference type="InterPro" id="IPR020476">
    <property type="entry name" value="Nudix_hydrolase"/>
</dbReference>
<evidence type="ECO:0000256" key="2">
    <source>
        <dbReference type="ARBA" id="ARBA00005582"/>
    </source>
</evidence>
<evidence type="ECO:0000256" key="9">
    <source>
        <dbReference type="ARBA" id="ARBA00023204"/>
    </source>
</evidence>
<keyword evidence="9" id="KW-0234">DNA repair</keyword>
<dbReference type="OrthoDB" id="9810648at2"/>
<name>A0A285SSK0_9BACL</name>
<keyword evidence="4" id="KW-0235">DNA replication</keyword>
<dbReference type="AlphaFoldDB" id="A0A285SSK0"/>
<keyword evidence="14" id="KW-1185">Reference proteome</keyword>
<comment type="cofactor">
    <cofactor evidence="1">
        <name>Mg(2+)</name>
        <dbReference type="ChEBI" id="CHEBI:18420"/>
    </cofactor>
</comment>
<dbReference type="InterPro" id="IPR015797">
    <property type="entry name" value="NUDIX_hydrolase-like_dom_sf"/>
</dbReference>
<dbReference type="PANTHER" id="PTHR47707">
    <property type="entry name" value="8-OXO-DGTP DIPHOSPHATASE"/>
    <property type="match status" value="1"/>
</dbReference>
<dbReference type="PANTHER" id="PTHR47707:SF1">
    <property type="entry name" value="NUDIX HYDROLASE FAMILY PROTEIN"/>
    <property type="match status" value="1"/>
</dbReference>
<dbReference type="Gene3D" id="3.90.79.10">
    <property type="entry name" value="Nucleoside Triphosphate Pyrophosphohydrolase"/>
    <property type="match status" value="1"/>
</dbReference>
<protein>
    <recommendedName>
        <fullName evidence="11">8-oxo-dGTP diphosphatase</fullName>
        <ecNumber evidence="11">3.6.1.55</ecNumber>
    </recommendedName>
</protein>
<evidence type="ECO:0000256" key="6">
    <source>
        <dbReference type="ARBA" id="ARBA00022763"/>
    </source>
</evidence>
<dbReference type="PROSITE" id="PS00893">
    <property type="entry name" value="NUDIX_BOX"/>
    <property type="match status" value="1"/>
</dbReference>
<dbReference type="PROSITE" id="PS51462">
    <property type="entry name" value="NUDIX"/>
    <property type="match status" value="1"/>
</dbReference>
<dbReference type="GO" id="GO:0006281">
    <property type="term" value="P:DNA repair"/>
    <property type="evidence" value="ECO:0007669"/>
    <property type="project" value="UniProtKB-KW"/>
</dbReference>
<evidence type="ECO:0000313" key="13">
    <source>
        <dbReference type="EMBL" id="SOC11379.1"/>
    </source>
</evidence>
<feature type="domain" description="Nudix hydrolase" evidence="12">
    <location>
        <begin position="3"/>
        <end position="129"/>
    </location>
</feature>
<dbReference type="InterPro" id="IPR029119">
    <property type="entry name" value="MutY_C"/>
</dbReference>
<accession>A0A285SSK0</accession>
<dbReference type="GO" id="GO:0044716">
    <property type="term" value="F:8-oxo-GDP phosphatase activity"/>
    <property type="evidence" value="ECO:0007669"/>
    <property type="project" value="TreeGrafter"/>
</dbReference>
<dbReference type="InterPro" id="IPR047127">
    <property type="entry name" value="MutT-like"/>
</dbReference>
<evidence type="ECO:0000256" key="11">
    <source>
        <dbReference type="ARBA" id="ARBA00038905"/>
    </source>
</evidence>
<evidence type="ECO:0000256" key="7">
    <source>
        <dbReference type="ARBA" id="ARBA00022801"/>
    </source>
</evidence>
<dbReference type="GO" id="GO:0046872">
    <property type="term" value="F:metal ion binding"/>
    <property type="evidence" value="ECO:0007669"/>
    <property type="project" value="UniProtKB-KW"/>
</dbReference>
<sequence length="131" mass="15205">MKKQFHVVGAIIENEQKEIFCALRGPDMSLAGFWEFPGGKIETGETPEEALVREIKEEFNCEIEVREKVEDTTYEYEDVMVRLETFKAKLIAREPIATEHAEVRWISRDEIRYLNFAPADVPAVEKISKKQ</sequence>
<evidence type="ECO:0000256" key="3">
    <source>
        <dbReference type="ARBA" id="ARBA00022457"/>
    </source>
</evidence>
<dbReference type="Pfam" id="PF14815">
    <property type="entry name" value="NUDIX_4"/>
    <property type="match status" value="1"/>
</dbReference>
<dbReference type="GO" id="GO:0008413">
    <property type="term" value="F:8-oxo-7,8-dihydroguanosine triphosphate pyrophosphatase activity"/>
    <property type="evidence" value="ECO:0007669"/>
    <property type="project" value="TreeGrafter"/>
</dbReference>
<keyword evidence="8" id="KW-0460">Magnesium</keyword>
<keyword evidence="3" id="KW-0515">Mutator protein</keyword>
<dbReference type="PRINTS" id="PR00502">
    <property type="entry name" value="NUDIXFAMILY"/>
</dbReference>